<dbReference type="AlphaFoldDB" id="A0AAW2EZI1"/>
<organism evidence="1 2">
    <name type="scientific">Cardiocondyla obscurior</name>
    <dbReference type="NCBI Taxonomy" id="286306"/>
    <lineage>
        <taxon>Eukaryota</taxon>
        <taxon>Metazoa</taxon>
        <taxon>Ecdysozoa</taxon>
        <taxon>Arthropoda</taxon>
        <taxon>Hexapoda</taxon>
        <taxon>Insecta</taxon>
        <taxon>Pterygota</taxon>
        <taxon>Neoptera</taxon>
        <taxon>Endopterygota</taxon>
        <taxon>Hymenoptera</taxon>
        <taxon>Apocrita</taxon>
        <taxon>Aculeata</taxon>
        <taxon>Formicoidea</taxon>
        <taxon>Formicidae</taxon>
        <taxon>Myrmicinae</taxon>
        <taxon>Cardiocondyla</taxon>
    </lineage>
</organism>
<evidence type="ECO:0000313" key="2">
    <source>
        <dbReference type="Proteomes" id="UP001430953"/>
    </source>
</evidence>
<reference evidence="1 2" key="1">
    <citation type="submission" date="2023-03" db="EMBL/GenBank/DDBJ databases">
        <title>High recombination rates correlate with genetic variation in Cardiocondyla obscurior ants.</title>
        <authorList>
            <person name="Errbii M."/>
        </authorList>
    </citation>
    <scope>NUCLEOTIDE SEQUENCE [LARGE SCALE GENOMIC DNA]</scope>
    <source>
        <strain evidence="1">Alpha-2009</strain>
        <tissue evidence="1">Whole body</tissue>
    </source>
</reference>
<dbReference type="Proteomes" id="UP001430953">
    <property type="component" value="Unassembled WGS sequence"/>
</dbReference>
<proteinExistence type="predicted"/>
<dbReference type="EMBL" id="JADYXP020000016">
    <property type="protein sequence ID" value="KAL0108678.1"/>
    <property type="molecule type" value="Genomic_DNA"/>
</dbReference>
<evidence type="ECO:0000313" key="1">
    <source>
        <dbReference type="EMBL" id="KAL0108678.1"/>
    </source>
</evidence>
<keyword evidence="2" id="KW-1185">Reference proteome</keyword>
<name>A0AAW2EZI1_9HYME</name>
<protein>
    <submittedName>
        <fullName evidence="1">Uncharacterized protein</fullName>
    </submittedName>
</protein>
<gene>
    <name evidence="1" type="ORF">PUN28_015274</name>
</gene>
<sequence length="87" mass="10223">MRTFAACTRKQSYLLRHLIVPTRANSRDRRRFHLRHPCDRRRVLKTYIKKSKTHATADNSVYVALTKKKRHETLSAFAPSRGHPGRP</sequence>
<accession>A0AAW2EZI1</accession>
<comment type="caution">
    <text evidence="1">The sequence shown here is derived from an EMBL/GenBank/DDBJ whole genome shotgun (WGS) entry which is preliminary data.</text>
</comment>